<feature type="region of interest" description="Disordered" evidence="6">
    <location>
        <begin position="81"/>
        <end position="102"/>
    </location>
</feature>
<dbReference type="InterPro" id="IPR041569">
    <property type="entry name" value="AAA_lid_3"/>
</dbReference>
<dbReference type="InterPro" id="IPR003593">
    <property type="entry name" value="AAA+_ATPase"/>
</dbReference>
<dbReference type="Gene3D" id="3.40.50.300">
    <property type="entry name" value="P-loop containing nucleotide triphosphate hydrolases"/>
    <property type="match status" value="1"/>
</dbReference>
<dbReference type="Pfam" id="PF00004">
    <property type="entry name" value="AAA"/>
    <property type="match status" value="1"/>
</dbReference>
<dbReference type="InterPro" id="IPR051701">
    <property type="entry name" value="Mito_OM_Translocase_MSP1"/>
</dbReference>
<dbReference type="GO" id="GO:0005524">
    <property type="term" value="F:ATP binding"/>
    <property type="evidence" value="ECO:0007669"/>
    <property type="project" value="UniProtKB-KW"/>
</dbReference>
<feature type="compositionally biased region" description="Low complexity" evidence="6">
    <location>
        <begin position="324"/>
        <end position="352"/>
    </location>
</feature>
<dbReference type="Proteomes" id="UP000054558">
    <property type="component" value="Unassembled WGS sequence"/>
</dbReference>
<evidence type="ECO:0000313" key="9">
    <source>
        <dbReference type="Proteomes" id="UP000054558"/>
    </source>
</evidence>
<comment type="subcellular location">
    <subcellularLocation>
        <location evidence="1">Mitochondrion outer membrane</location>
        <topology evidence="1">Single-pass membrane protein</topology>
    </subcellularLocation>
</comment>
<dbReference type="STRING" id="105231.A0A1Y1HPD0"/>
<accession>A0A1Y1HPD0</accession>
<feature type="region of interest" description="Disordered" evidence="6">
    <location>
        <begin position="1406"/>
        <end position="1435"/>
    </location>
</feature>
<dbReference type="InterPro" id="IPR027417">
    <property type="entry name" value="P-loop_NTPase"/>
</dbReference>
<keyword evidence="5" id="KW-0496">Mitochondrion</keyword>
<proteinExistence type="predicted"/>
<reference evidence="8 9" key="1">
    <citation type="journal article" date="2014" name="Nat. Commun.">
        <title>Klebsormidium flaccidum genome reveals primary factors for plant terrestrial adaptation.</title>
        <authorList>
            <person name="Hori K."/>
            <person name="Maruyama F."/>
            <person name="Fujisawa T."/>
            <person name="Togashi T."/>
            <person name="Yamamoto N."/>
            <person name="Seo M."/>
            <person name="Sato S."/>
            <person name="Yamada T."/>
            <person name="Mori H."/>
            <person name="Tajima N."/>
            <person name="Moriyama T."/>
            <person name="Ikeuchi M."/>
            <person name="Watanabe M."/>
            <person name="Wada H."/>
            <person name="Kobayashi K."/>
            <person name="Saito M."/>
            <person name="Masuda T."/>
            <person name="Sasaki-Sekimoto Y."/>
            <person name="Mashiguchi K."/>
            <person name="Awai K."/>
            <person name="Shimojima M."/>
            <person name="Masuda S."/>
            <person name="Iwai M."/>
            <person name="Nobusawa T."/>
            <person name="Narise T."/>
            <person name="Kondo S."/>
            <person name="Saito H."/>
            <person name="Sato R."/>
            <person name="Murakawa M."/>
            <person name="Ihara Y."/>
            <person name="Oshima-Yamada Y."/>
            <person name="Ohtaka K."/>
            <person name="Satoh M."/>
            <person name="Sonobe K."/>
            <person name="Ishii M."/>
            <person name="Ohtani R."/>
            <person name="Kanamori-Sato M."/>
            <person name="Honoki R."/>
            <person name="Miyazaki D."/>
            <person name="Mochizuki H."/>
            <person name="Umetsu J."/>
            <person name="Higashi K."/>
            <person name="Shibata D."/>
            <person name="Kamiya Y."/>
            <person name="Sato N."/>
            <person name="Nakamura Y."/>
            <person name="Tabata S."/>
            <person name="Ida S."/>
            <person name="Kurokawa K."/>
            <person name="Ohta H."/>
        </authorList>
    </citation>
    <scope>NUCLEOTIDE SEQUENCE [LARGE SCALE GENOMIC DNA]</scope>
    <source>
        <strain evidence="8 9">NIES-2285</strain>
    </source>
</reference>
<feature type="compositionally biased region" description="Basic and acidic residues" evidence="6">
    <location>
        <begin position="1406"/>
        <end position="1418"/>
    </location>
</feature>
<evidence type="ECO:0000256" key="5">
    <source>
        <dbReference type="ARBA" id="ARBA00023128"/>
    </source>
</evidence>
<dbReference type="FunFam" id="3.40.50.300:FF:000416">
    <property type="entry name" value="p-loop nucleoside triphosphate hydrolase superfamily protein"/>
    <property type="match status" value="1"/>
</dbReference>
<dbReference type="InterPro" id="IPR003959">
    <property type="entry name" value="ATPase_AAA_core"/>
</dbReference>
<evidence type="ECO:0000256" key="2">
    <source>
        <dbReference type="ARBA" id="ARBA00022741"/>
    </source>
</evidence>
<feature type="region of interest" description="Disordered" evidence="6">
    <location>
        <begin position="312"/>
        <end position="376"/>
    </location>
</feature>
<dbReference type="Gene3D" id="1.10.8.60">
    <property type="match status" value="1"/>
</dbReference>
<keyword evidence="2" id="KW-0547">Nucleotide-binding</keyword>
<keyword evidence="3" id="KW-1000">Mitochondrion outer membrane</keyword>
<dbReference type="PROSITE" id="PS00674">
    <property type="entry name" value="AAA"/>
    <property type="match status" value="1"/>
</dbReference>
<evidence type="ECO:0000256" key="6">
    <source>
        <dbReference type="SAM" id="MobiDB-lite"/>
    </source>
</evidence>
<dbReference type="PANTHER" id="PTHR45644">
    <property type="entry name" value="AAA ATPASE, PUTATIVE (AFU_ORTHOLOGUE AFUA_2G12920)-RELATED-RELATED"/>
    <property type="match status" value="1"/>
</dbReference>
<sequence>MALQVTAGSLHAGVQTISRFGSSSIASSHPCSARPLLKDTLDFDPPCSEHRTNPLQHFDAALRSTMSKVILRSRLWGGGSSQTLRSGKRRAQNSISSFSHNNDSSCLGHPKPFLAGSICARRNANQTSDLNPNQLSNHTFSCHFRRRVVPQATSEDSDLSLQPPSLPSISQSVTSGPSTRTLSSLLGAIFTVGNAPALAADQAPASSGEPVHTAAWLMVVAVLAAVGWALKARWESILDFLQGGVQKLGRSPRTVEPNEEQDEGLLEVEISGETFRIAKPVRAMSLIAQLDAQDSRLSSQISERLDIYHDMVEEDGGGEGGTAAWGPAWGPARRRASGSSSGPSESNSGVSESDAEPSANFFGPFGASKRRSGSMRDGFGRVVGEYTVSDEHGRSATSMVYEDDTGDLVLETGESIVRARSIGTVQRRIVKKATPELSAEQREQLIQEVWEPGMKDGRLLARTLRAYDAMVRERNIVSNTGDAVGGFFERTSARLRDWTRDQLLAARAARGDAETAAAASSSAPESPRGARAFGPSVDRRKSEFFAEERSRLKTRPGRARWVMAGGGKGKVGRAKAADEKPEWIKQRKANANFWAGGGDENGGGNFGNFGRSTAQEIADIIDAEKLAEAWGGVWEERVRTYAEDLTAEVVAPGDIDVSFESLPYPLDEGTRWALVSSAFLHLKRGQYANFVEGLPSLSPRVLLTGPPGSERYQEAVAKAMARDCGARFLCFDNAQLWRVQEKFGLYDHLRYFSAGSEGEGADSSGSERPVVISMNGAGPDMIKQLLQPVVEMNGKFGRPPSLAQLLATEGKGGDSDAELSTTPKEVDLPVMLGDRVKYKGNSESDSRMWDELATSKQPRQHSIGRVTELTGSEVGVVFGESCWPAVIGKKREPDDVFYCKAKDLEVISPHEDFTRMTLEALFQVVSSEAAKGPFVLFIRGLPGWFSDIPSEDRSDRFDSLFAKLESLDGNAIVVGSYAPPVPEKKEKTDQRMPQMDVMLESLMGKRDGGGGEKEPRVPPYLLQLFPCHVALKVPEDAALLGEWKRQMEADKRAMAAEANVHQLNKVLATSRLRCPDATDRLTYSQRILTPEQAQRVVAWAAAHVLTSDLAAQPVVADEKLVIPLASMEYALSVLDMVEKKKEDELAENVADVPLDNEYEKALMAEVIPPSEVGVKFDDIGALDPVKDTLRELVMLPLQRPELFKKGQLTKPAKGVLLFGPPGTGKTMLAKAVATEAGANFINVSLSSISSKWFGEAEKLVKAIFTLASKIAPTVIFIDEVDSLLGARGSGGEHEATRKMKNEFMSCWDGLRTKSTERVLVLAATNRPFDLDDAVIRRMPRRLMVDLPDAENRAKILRVILREEDLDADVDMDELAAQTEGYSGSDLKNLCVAAAYEPIRELLAQERKRQEAEKARHAGGEASEEAGTSDQGGAPPALVLPVIRPMRMDDFKKAKETVGASVSPEASSINDLKKWNEEFGEGGNRKKRVLGFNLDLDST</sequence>
<gene>
    <name evidence="8" type="ORF">KFL_000550110</name>
</gene>
<feature type="domain" description="AAA+ ATPase" evidence="7">
    <location>
        <begin position="1211"/>
        <end position="1348"/>
    </location>
</feature>
<feature type="compositionally biased region" description="Low complexity" evidence="6">
    <location>
        <begin position="159"/>
        <end position="172"/>
    </location>
</feature>
<dbReference type="Pfam" id="PF17862">
    <property type="entry name" value="AAA_lid_3"/>
    <property type="match status" value="1"/>
</dbReference>
<keyword evidence="4" id="KW-0067">ATP-binding</keyword>
<evidence type="ECO:0000256" key="4">
    <source>
        <dbReference type="ARBA" id="ARBA00022840"/>
    </source>
</evidence>
<dbReference type="GO" id="GO:0005741">
    <property type="term" value="C:mitochondrial outer membrane"/>
    <property type="evidence" value="ECO:0000318"/>
    <property type="project" value="GO_Central"/>
</dbReference>
<feature type="region of interest" description="Disordered" evidence="6">
    <location>
        <begin position="515"/>
        <end position="537"/>
    </location>
</feature>
<keyword evidence="3" id="KW-0472">Membrane</keyword>
<dbReference type="GO" id="GO:0016887">
    <property type="term" value="F:ATP hydrolysis activity"/>
    <property type="evidence" value="ECO:0007669"/>
    <property type="project" value="InterPro"/>
</dbReference>
<keyword evidence="9" id="KW-1185">Reference proteome</keyword>
<dbReference type="SMART" id="SM00382">
    <property type="entry name" value="AAA"/>
    <property type="match status" value="1"/>
</dbReference>
<dbReference type="InterPro" id="IPR003960">
    <property type="entry name" value="ATPase_AAA_CS"/>
</dbReference>
<evidence type="ECO:0000313" key="8">
    <source>
        <dbReference type="EMBL" id="GAQ80480.1"/>
    </source>
</evidence>
<evidence type="ECO:0000259" key="7">
    <source>
        <dbReference type="SMART" id="SM00382"/>
    </source>
</evidence>
<dbReference type="EMBL" id="DF237004">
    <property type="protein sequence ID" value="GAQ80480.1"/>
    <property type="molecule type" value="Genomic_DNA"/>
</dbReference>
<protein>
    <submittedName>
        <fullName evidence="8">AAA-type ATPase</fullName>
    </submittedName>
</protein>
<evidence type="ECO:0000256" key="3">
    <source>
        <dbReference type="ARBA" id="ARBA00022787"/>
    </source>
</evidence>
<evidence type="ECO:0000256" key="1">
    <source>
        <dbReference type="ARBA" id="ARBA00004572"/>
    </source>
</evidence>
<organism evidence="8 9">
    <name type="scientific">Klebsormidium nitens</name>
    <name type="common">Green alga</name>
    <name type="synonym">Ulothrix nitens</name>
    <dbReference type="NCBI Taxonomy" id="105231"/>
    <lineage>
        <taxon>Eukaryota</taxon>
        <taxon>Viridiplantae</taxon>
        <taxon>Streptophyta</taxon>
        <taxon>Klebsormidiophyceae</taxon>
        <taxon>Klebsormidiales</taxon>
        <taxon>Klebsormidiaceae</taxon>
        <taxon>Klebsormidium</taxon>
    </lineage>
</organism>
<dbReference type="OrthoDB" id="10254455at2759"/>
<name>A0A1Y1HPD0_KLENI</name>
<feature type="region of interest" description="Disordered" evidence="6">
    <location>
        <begin position="153"/>
        <end position="175"/>
    </location>
</feature>
<dbReference type="PANTHER" id="PTHR45644:SF56">
    <property type="entry name" value="AAA ATPASE, PUTATIVE (AFU_ORTHOLOGUE AFUA_2G12920)-RELATED"/>
    <property type="match status" value="1"/>
</dbReference>
<feature type="compositionally biased region" description="Low complexity" evidence="6">
    <location>
        <begin position="93"/>
        <end position="102"/>
    </location>
</feature>
<dbReference type="SUPFAM" id="SSF52540">
    <property type="entry name" value="P-loop containing nucleoside triphosphate hydrolases"/>
    <property type="match status" value="1"/>
</dbReference>
<feature type="compositionally biased region" description="Low complexity" evidence="6">
    <location>
        <begin position="515"/>
        <end position="532"/>
    </location>
</feature>